<dbReference type="InterPro" id="IPR047589">
    <property type="entry name" value="DUF11_rpt"/>
</dbReference>
<sequence>MAAGTMLPAANNAAQAQTNASAPKIISNTALAEWDVGPNTLSRPSNTVNISVQPVVRPPATLSLFHFSNAPGATTANLGANQCIGNNGATPVTLGGAFAGTSTSPASLVPATAIRAGEPLVIQVDDAVHNADPGAIEQFEVTITTANGDRERITLIESEANSGRFRGIINTAAVPATPVQGDCTLSVRPGDELRVELDDNSTGTDIGTGEVDILVDPFGLTFDSANGVPVEGTRVTIVDANTGVPAQVFGDDGVSDFPNSVIVGSTVTDSGGNVYNFPTGFYRFPFLRRGDYRLVIVPPAPYTHPSVATPAELAALTRPDGGAFAIVDGSYGGVITLDDPAPVRIDVPLDRPGGALTISKSTSTQNAMPGDVVQYRIQVSNPDPARASAAITVTDQLPRELRLRQNSVRYQGASIIPIVAADGSNFSVTLPSLGGGQSGIISYLAEVRQDARPGNAINLASARDARGAVSDTVDAPIRIVRDGISERMTIIGRVTEGGCNLDPNNAPGIPGVRVMLEDGTYTVTDADGRYHFEGIIPGIHVVQVDPGSFPLDQEPVNCTQNTRSAGSAISRFVEGRGGSLKRADFRSRKTEARAQIAADVKPIPTAMSDQDAAGSNTDWLKDQGPGRAFLFPGTDHNPRVRAIRIVVKHAEGERVELLVNGKAVDPLNYDGQKKNSDGSIRASIWRGVNIEEGNNVLTARIVNSDKKLLETLTQNVYYAGAPIQAQFIKELSVLRADGVTRPRIAVRLTDRNGKPIQHDSVGDFSVTDPYRAAVEADAQQAAQLSGLERAAPVWRVNGDDGIAYIELESTTASGTVSIGFNFVDGKVKRQQRIETWLDPGNRPWTVVGFAAGTIGFNKLNDGLEDLADQHEDEINVDGRIALYAKGRVSGKWLLTLAYDSDKKEDETRFAGVIDPRRYYTIYADRAEQRYDAASTRRLYLKLERPQFYALFGDYATGIDEPELARYQRSYNGIKAEYRSDQLSAQIFGADTPYRYRREEIQGNGLTGPYALSSRDILANSERITLQTRDRLRSDRIVDETTLVRHIDYDIDYLAGTLIFRSPILSRDSGLNPQFIIAEYEVDGIGQRVNNAGGRVRWNSKDEKLHIGATAIHDETDSDKTNLAGIDVRYAPTTSTEIRAEFAGSDGKANSGSANGDAGRANAWLVEAEHHTGTVDILAYVREQEARFGVGQQNRSEIGTRKYGVDARLRLNDNLSIAALAYQEEYLDTDARRRAAGSELEYRKDDTTLRAGLTHANDRLDDGSVNKSTIAKLAASQKLFDNKLELGAQTEFALGGQDESIDFPARHTLSARYSVARDIQLIGSYEIAKGENIDARTARLGFDLAPWAGGRILASANQQDIGEYGPRTFAAYGLAQSFKINDKWSVDLSVDGNKTLSGIDRGDVLNPLQPVASGGFLGSDSSLTEDFTALTAGATYRDEKWSWTGRAEYRDGETVNRYGFTSAILRRIGEGQAVAGAFSWLKAEQSVGASTESAAAEISWAHRPSSSDWAFLNKLELRHDAVRGAISGLPGPIGGVGLTIDGDATSRRIINSLSVNYTPKGRDDDILGSEDGNYFERGEYSLFWGTRYASEKIGADDVEGWSNVIGADFRFDLSKVADIGGQATVRIGSNGSNIAYSGGPAITVAPFENANISLGYNIVGFADRDFEESRYTRSGPFVTLKLKFDQESLAGLQF</sequence>
<protein>
    <recommendedName>
        <fullName evidence="1">DUF11 domain-containing protein</fullName>
    </recommendedName>
</protein>
<dbReference type="SUPFAM" id="SSF49464">
    <property type="entry name" value="Carboxypeptidase regulatory domain-like"/>
    <property type="match status" value="1"/>
</dbReference>
<accession>A0ABV8RFV1</accession>
<reference evidence="3" key="1">
    <citation type="journal article" date="2019" name="Int. J. Syst. Evol. Microbiol.">
        <title>The Global Catalogue of Microorganisms (GCM) 10K type strain sequencing project: providing services to taxonomists for standard genome sequencing and annotation.</title>
        <authorList>
            <consortium name="The Broad Institute Genomics Platform"/>
            <consortium name="The Broad Institute Genome Sequencing Center for Infectious Disease"/>
            <person name="Wu L."/>
            <person name="Ma J."/>
        </authorList>
    </citation>
    <scope>NUCLEOTIDE SEQUENCE [LARGE SCALE GENOMIC DNA]</scope>
    <source>
        <strain evidence="3">CECT 8531</strain>
    </source>
</reference>
<dbReference type="EMBL" id="JBHSDH010000013">
    <property type="protein sequence ID" value="MFC4292227.1"/>
    <property type="molecule type" value="Genomic_DNA"/>
</dbReference>
<comment type="caution">
    <text evidence="2">The sequence shown here is derived from an EMBL/GenBank/DDBJ whole genome shotgun (WGS) entry which is preliminary data.</text>
</comment>
<dbReference type="Gene3D" id="2.60.40.10">
    <property type="entry name" value="Immunoglobulins"/>
    <property type="match status" value="1"/>
</dbReference>
<name>A0ABV8RFV1_9SPHN</name>
<evidence type="ECO:0000313" key="3">
    <source>
        <dbReference type="Proteomes" id="UP001595887"/>
    </source>
</evidence>
<proteinExistence type="predicted"/>
<dbReference type="InterPro" id="IPR001434">
    <property type="entry name" value="OmcB-like_DUF11"/>
</dbReference>
<dbReference type="Proteomes" id="UP001595887">
    <property type="component" value="Unassembled WGS sequence"/>
</dbReference>
<feature type="domain" description="DUF11" evidence="1">
    <location>
        <begin position="356"/>
        <end position="464"/>
    </location>
</feature>
<dbReference type="InterPro" id="IPR013783">
    <property type="entry name" value="Ig-like_fold"/>
</dbReference>
<keyword evidence="3" id="KW-1185">Reference proteome</keyword>
<organism evidence="2 3">
    <name type="scientific">Sphingorhabdus arenilitoris</name>
    <dbReference type="NCBI Taxonomy" id="1490041"/>
    <lineage>
        <taxon>Bacteria</taxon>
        <taxon>Pseudomonadati</taxon>
        <taxon>Pseudomonadota</taxon>
        <taxon>Alphaproteobacteria</taxon>
        <taxon>Sphingomonadales</taxon>
        <taxon>Sphingomonadaceae</taxon>
        <taxon>Sphingorhabdus</taxon>
    </lineage>
</organism>
<evidence type="ECO:0000313" key="2">
    <source>
        <dbReference type="EMBL" id="MFC4292227.1"/>
    </source>
</evidence>
<dbReference type="Pfam" id="PF01345">
    <property type="entry name" value="DUF11"/>
    <property type="match status" value="1"/>
</dbReference>
<dbReference type="NCBIfam" id="TIGR01451">
    <property type="entry name" value="B_ant_repeat"/>
    <property type="match status" value="1"/>
</dbReference>
<evidence type="ECO:0000259" key="1">
    <source>
        <dbReference type="Pfam" id="PF01345"/>
    </source>
</evidence>
<dbReference type="RefSeq" id="WP_381422742.1">
    <property type="nucleotide sequence ID" value="NZ_JBHSDH010000013.1"/>
</dbReference>
<dbReference type="InterPro" id="IPR008969">
    <property type="entry name" value="CarboxyPept-like_regulatory"/>
</dbReference>
<gene>
    <name evidence="2" type="ORF">ACFOWX_07345</name>
</gene>